<dbReference type="GeneID" id="69705262"/>
<dbReference type="RefSeq" id="WP_039046514.1">
    <property type="nucleotide sequence ID" value="NZ_CP027852.1"/>
</dbReference>
<dbReference type="GO" id="GO:0019867">
    <property type="term" value="C:outer membrane"/>
    <property type="evidence" value="ECO:0007669"/>
    <property type="project" value="InterPro"/>
</dbReference>
<sequence length="754" mass="83763">MLQALRRVTGFVAVLGLLWVWSAPLLARETIGVVLSGGGARGAAHIGVLRELERLQIPIDYIAGTSFGAYIAGLYAMGMSADEIEVLVQRIDWRQGFVDKVDRSERPIRSKQREDVFQLRPNIGFDGLTLKSPKGLVQGQSMAVLLRDSVKNLPVINDFDRLPIPYRAVATDIESVTEVVMAHGHLPTVMQASMSVPGALPPVRYEGHLLVDGGVVNNLPVSVARAMGADVVIAVDIGADLAKADQLDNALSIMNQLSTFMVRKNTAEQAALLGKRDVLLRPNVSDMSMAAFDRMPEIIARGENSARGAERDLARYSASPEVYAAYQKRKQALRKHLTYLQSGTKIDDIVIVNQSRFDEHLIRSKLALTPGMSLSDAEMEARVRRLHALGNFERVDYQLEKRGVRQVLVVKVREKTWGPNYLDFRFALEDTLSGNTSIQLGGGATFTGLSRYGAEARLEGVLGSDKWFKAELYAPIVPNQRYFTYWRAQVDRFDRNLYFASDSNNVLVNRYAVNWGEVAFGWQPLPWQQTLLGMRYVDGKITPQIFKQAGLEGQNVGPYLGVNYDTLDNIAFPRSGVKMDLDLAYLQSRLHTQGGDETFYSRTAFTDVNMDLVTATGWGRHALIGKFSGGALISDDPLAGLLRPKDMGGFLRLSGFEHNQLSGQYATFGALIYQYRWRDNDFGLFRAPLYFGMSVEHGRVWDKSSSLFDRAYQEPVWASSVFTGIDSPIGPIYFAYGQAEGGHHAVYFTIGRSL</sequence>
<evidence type="ECO:0000313" key="3">
    <source>
        <dbReference type="Proteomes" id="UP000664658"/>
    </source>
</evidence>
<dbReference type="Gene3D" id="3.10.20.310">
    <property type="entry name" value="membrane protein fhac"/>
    <property type="match status" value="1"/>
</dbReference>
<name>A0A1A9AUQ4_PLESH</name>
<keyword evidence="1" id="KW-0443">Lipid metabolism</keyword>
<keyword evidence="1" id="KW-0442">Lipid degradation</keyword>
<feature type="short sequence motif" description="DGA/G" evidence="1">
    <location>
        <begin position="212"/>
        <end position="214"/>
    </location>
</feature>
<comment type="caution">
    <text evidence="2">The sequence shown here is derived from an EMBL/GenBank/DDBJ whole genome shotgun (WGS) entry which is preliminary data.</text>
</comment>
<dbReference type="SUPFAM" id="SSF52151">
    <property type="entry name" value="FabD/lysophospholipase-like"/>
    <property type="match status" value="1"/>
</dbReference>
<proteinExistence type="predicted"/>
<accession>A0A1A9AUQ4</accession>
<dbReference type="AlphaFoldDB" id="A0A1A9AUQ4"/>
<dbReference type="InterPro" id="IPR002641">
    <property type="entry name" value="PNPLA_dom"/>
</dbReference>
<dbReference type="Pfam" id="PF01734">
    <property type="entry name" value="Patatin"/>
    <property type="match status" value="1"/>
</dbReference>
<dbReference type="InterPro" id="IPR016035">
    <property type="entry name" value="Acyl_Trfase/lysoPLipase"/>
</dbReference>
<dbReference type="Gene3D" id="2.40.160.50">
    <property type="entry name" value="membrane protein fhac: a member of the omp85/tpsb transporter family"/>
    <property type="match status" value="1"/>
</dbReference>
<dbReference type="PROSITE" id="PS51635">
    <property type="entry name" value="PNPLA"/>
    <property type="match status" value="1"/>
</dbReference>
<evidence type="ECO:0000313" key="2">
    <source>
        <dbReference type="EMBL" id="MBO1108059.1"/>
    </source>
</evidence>
<feature type="short sequence motif" description="GXGXXG" evidence="1">
    <location>
        <begin position="37"/>
        <end position="42"/>
    </location>
</feature>
<dbReference type="KEGG" id="pshi:SAMEA2665130_0423"/>
<dbReference type="PANTHER" id="PTHR14226:SF29">
    <property type="entry name" value="NEUROPATHY TARGET ESTERASE SWS"/>
    <property type="match status" value="1"/>
</dbReference>
<dbReference type="EMBL" id="JAFNAA010000006">
    <property type="protein sequence ID" value="MBO1108059.1"/>
    <property type="molecule type" value="Genomic_DNA"/>
</dbReference>
<organism evidence="2 3">
    <name type="scientific">Plesiomonas shigelloides</name>
    <name type="common">Aeromonas shigelloides</name>
    <dbReference type="NCBI Taxonomy" id="703"/>
    <lineage>
        <taxon>Bacteria</taxon>
        <taxon>Pseudomonadati</taxon>
        <taxon>Pseudomonadota</taxon>
        <taxon>Gammaproteobacteria</taxon>
        <taxon>Enterobacterales</taxon>
        <taxon>Enterobacteriaceae</taxon>
        <taxon>Plesiomonas</taxon>
    </lineage>
</organism>
<dbReference type="PANTHER" id="PTHR14226">
    <property type="entry name" value="NEUROPATHY TARGET ESTERASE/SWISS CHEESE D.MELANOGASTER"/>
    <property type="match status" value="1"/>
</dbReference>
<protein>
    <submittedName>
        <fullName evidence="2">Patatin-like phospholipase family protein</fullName>
    </submittedName>
</protein>
<dbReference type="Gene3D" id="3.40.1090.10">
    <property type="entry name" value="Cytosolic phospholipase A2 catalytic domain"/>
    <property type="match status" value="2"/>
</dbReference>
<feature type="active site" description="Nucleophile" evidence="1">
    <location>
        <position position="66"/>
    </location>
</feature>
<dbReference type="GO" id="GO:0016042">
    <property type="term" value="P:lipid catabolic process"/>
    <property type="evidence" value="ECO:0007669"/>
    <property type="project" value="UniProtKB-UniRule"/>
</dbReference>
<dbReference type="Proteomes" id="UP000664658">
    <property type="component" value="Unassembled WGS sequence"/>
</dbReference>
<feature type="active site" description="Proton acceptor" evidence="1">
    <location>
        <position position="212"/>
    </location>
</feature>
<dbReference type="Pfam" id="PF07244">
    <property type="entry name" value="POTRA"/>
    <property type="match status" value="1"/>
</dbReference>
<dbReference type="CDD" id="cd07205">
    <property type="entry name" value="Pat_PNPLA6_PNPLA7_NTE1_like"/>
    <property type="match status" value="1"/>
</dbReference>
<dbReference type="GO" id="GO:0016787">
    <property type="term" value="F:hydrolase activity"/>
    <property type="evidence" value="ECO:0007669"/>
    <property type="project" value="UniProtKB-UniRule"/>
</dbReference>
<feature type="short sequence motif" description="GXSXG" evidence="1">
    <location>
        <begin position="64"/>
        <end position="68"/>
    </location>
</feature>
<dbReference type="InterPro" id="IPR050301">
    <property type="entry name" value="NTE"/>
</dbReference>
<evidence type="ECO:0000256" key="1">
    <source>
        <dbReference type="PROSITE-ProRule" id="PRU01161"/>
    </source>
</evidence>
<reference evidence="2" key="1">
    <citation type="submission" date="2021-03" db="EMBL/GenBank/DDBJ databases">
        <title>Plesiomonas shigelloides zfcc0051, isolated from zebrafish feces.</title>
        <authorList>
            <person name="Vanderhoek Z."/>
            <person name="Gaulke C."/>
        </authorList>
    </citation>
    <scope>NUCLEOTIDE SEQUENCE</scope>
    <source>
        <strain evidence="2">Zfcc0051</strain>
    </source>
</reference>
<gene>
    <name evidence="2" type="ORF">J2R62_07465</name>
</gene>
<dbReference type="InterPro" id="IPR010827">
    <property type="entry name" value="BamA/TamA_POTRA"/>
</dbReference>
<keyword evidence="1" id="KW-0378">Hydrolase</keyword>